<evidence type="ECO:0000256" key="9">
    <source>
        <dbReference type="ARBA" id="ARBA00023235"/>
    </source>
</evidence>
<proteinExistence type="inferred from homology"/>
<evidence type="ECO:0000256" key="1">
    <source>
        <dbReference type="ARBA" id="ARBA00008428"/>
    </source>
</evidence>
<keyword evidence="3" id="KW-0235">DNA replication</keyword>
<dbReference type="Gene3D" id="3.40.50.300">
    <property type="entry name" value="P-loop containing nucleotide triphosphate hydrolases"/>
    <property type="match status" value="1"/>
</dbReference>
<keyword evidence="14" id="KW-1185">Reference proteome</keyword>
<dbReference type="InterPro" id="IPR027417">
    <property type="entry name" value="P-loop_NTPase"/>
</dbReference>
<dbReference type="PANTHER" id="PTHR30153:SF2">
    <property type="entry name" value="REPLICATIVE DNA HELICASE"/>
    <property type="match status" value="1"/>
</dbReference>
<evidence type="ECO:0000256" key="7">
    <source>
        <dbReference type="ARBA" id="ARBA00022840"/>
    </source>
</evidence>
<keyword evidence="7" id="KW-0067">ATP-binding</keyword>
<dbReference type="Proteomes" id="UP001205906">
    <property type="component" value="Unassembled WGS sequence"/>
</dbReference>
<evidence type="ECO:0000256" key="5">
    <source>
        <dbReference type="ARBA" id="ARBA00022801"/>
    </source>
</evidence>
<protein>
    <recommendedName>
        <fullName evidence="10">DNA 5'-3' helicase</fullName>
        <ecNumber evidence="10">5.6.2.3</ecNumber>
    </recommendedName>
</protein>
<evidence type="ECO:0000313" key="14">
    <source>
        <dbReference type="Proteomes" id="UP001205906"/>
    </source>
</evidence>
<dbReference type="PANTHER" id="PTHR30153">
    <property type="entry name" value="REPLICATIVE DNA HELICASE DNAB"/>
    <property type="match status" value="1"/>
</dbReference>
<organism evidence="13 14">
    <name type="scientific">Mesorhizobium liriopis</name>
    <dbReference type="NCBI Taxonomy" id="2953882"/>
    <lineage>
        <taxon>Bacteria</taxon>
        <taxon>Pseudomonadati</taxon>
        <taxon>Pseudomonadota</taxon>
        <taxon>Alphaproteobacteria</taxon>
        <taxon>Hyphomicrobiales</taxon>
        <taxon>Phyllobacteriaceae</taxon>
        <taxon>Mesorhizobium</taxon>
    </lineage>
</organism>
<dbReference type="EC" id="5.6.2.3" evidence="10"/>
<dbReference type="InterPro" id="IPR036185">
    <property type="entry name" value="DNA_heli_DnaB-like_N_sf"/>
</dbReference>
<comment type="catalytic activity">
    <reaction evidence="11">
        <text>ATP + H2O = ADP + phosphate + H(+)</text>
        <dbReference type="Rhea" id="RHEA:13065"/>
        <dbReference type="ChEBI" id="CHEBI:15377"/>
        <dbReference type="ChEBI" id="CHEBI:15378"/>
        <dbReference type="ChEBI" id="CHEBI:30616"/>
        <dbReference type="ChEBI" id="CHEBI:43474"/>
        <dbReference type="ChEBI" id="CHEBI:456216"/>
        <dbReference type="EC" id="5.6.2.3"/>
    </reaction>
</comment>
<dbReference type="Pfam" id="PF00772">
    <property type="entry name" value="DnaB"/>
    <property type="match status" value="1"/>
</dbReference>
<keyword evidence="4" id="KW-0547">Nucleotide-binding</keyword>
<dbReference type="InterPro" id="IPR007693">
    <property type="entry name" value="DNA_helicase_DnaB-like_N"/>
</dbReference>
<comment type="caution">
    <text evidence="13">The sequence shown here is derived from an EMBL/GenBank/DDBJ whole genome shotgun (WGS) entry which is preliminary data.</text>
</comment>
<dbReference type="InterPro" id="IPR007694">
    <property type="entry name" value="DNA_helicase_DnaB-like_C"/>
</dbReference>
<keyword evidence="8" id="KW-0238">DNA-binding</keyword>
<dbReference type="SUPFAM" id="SSF48024">
    <property type="entry name" value="N-terminal domain of DnaB helicase"/>
    <property type="match status" value="1"/>
</dbReference>
<keyword evidence="2" id="KW-0639">Primosome</keyword>
<evidence type="ECO:0000256" key="6">
    <source>
        <dbReference type="ARBA" id="ARBA00022806"/>
    </source>
</evidence>
<evidence type="ECO:0000313" key="13">
    <source>
        <dbReference type="EMBL" id="MCO6050868.1"/>
    </source>
</evidence>
<dbReference type="InterPro" id="IPR016136">
    <property type="entry name" value="DNA_helicase_N/primase_C"/>
</dbReference>
<dbReference type="SUPFAM" id="SSF52540">
    <property type="entry name" value="P-loop containing nucleoside triphosphate hydrolases"/>
    <property type="match status" value="1"/>
</dbReference>
<dbReference type="Pfam" id="PF03796">
    <property type="entry name" value="DnaB_C"/>
    <property type="match status" value="1"/>
</dbReference>
<evidence type="ECO:0000256" key="11">
    <source>
        <dbReference type="ARBA" id="ARBA00048954"/>
    </source>
</evidence>
<evidence type="ECO:0000256" key="3">
    <source>
        <dbReference type="ARBA" id="ARBA00022705"/>
    </source>
</evidence>
<dbReference type="RefSeq" id="WP_252820066.1">
    <property type="nucleotide sequence ID" value="NZ_JAMXQS010000006.1"/>
</dbReference>
<dbReference type="EMBL" id="JAMXQS010000006">
    <property type="protein sequence ID" value="MCO6050868.1"/>
    <property type="molecule type" value="Genomic_DNA"/>
</dbReference>
<keyword evidence="9" id="KW-0413">Isomerase</keyword>
<evidence type="ECO:0000256" key="10">
    <source>
        <dbReference type="ARBA" id="ARBA00044969"/>
    </source>
</evidence>
<keyword evidence="5" id="KW-0378">Hydrolase</keyword>
<gene>
    <name evidence="13" type="ORF">NGM99_13875</name>
</gene>
<evidence type="ECO:0000256" key="4">
    <source>
        <dbReference type="ARBA" id="ARBA00022741"/>
    </source>
</evidence>
<evidence type="ECO:0000256" key="8">
    <source>
        <dbReference type="ARBA" id="ARBA00023125"/>
    </source>
</evidence>
<dbReference type="PROSITE" id="PS51199">
    <property type="entry name" value="SF4_HELICASE"/>
    <property type="match status" value="1"/>
</dbReference>
<comment type="similarity">
    <text evidence="1">Belongs to the helicase family. DnaB subfamily.</text>
</comment>
<dbReference type="Gene3D" id="1.10.860.10">
    <property type="entry name" value="DNAb Helicase, Chain A"/>
    <property type="match status" value="1"/>
</dbReference>
<reference evidence="13 14" key="1">
    <citation type="submission" date="2022-06" db="EMBL/GenBank/DDBJ databases">
        <title>Mesorhizobium sp. strain RP14 Genome sequencing and assembly.</title>
        <authorList>
            <person name="Kim I."/>
        </authorList>
    </citation>
    <scope>NUCLEOTIDE SEQUENCE [LARGE SCALE GENOMIC DNA]</scope>
    <source>
        <strain evidence="14">RP14(2022)</strain>
    </source>
</reference>
<accession>A0ABT1C7P8</accession>
<keyword evidence="6" id="KW-0347">Helicase</keyword>
<evidence type="ECO:0000259" key="12">
    <source>
        <dbReference type="PROSITE" id="PS51199"/>
    </source>
</evidence>
<feature type="domain" description="SF4 helicase" evidence="12">
    <location>
        <begin position="193"/>
        <end position="481"/>
    </location>
</feature>
<name>A0ABT1C7P8_9HYPH</name>
<evidence type="ECO:0000256" key="2">
    <source>
        <dbReference type="ARBA" id="ARBA00022515"/>
    </source>
</evidence>
<sequence>MTLHAQHFNTPLPNALECEQSLLGAILHDNTQYWRVAGFLKPDHFEGGVKGVNGAIYEVLGTLIAEGRPATIQTVKSYINADQVIDPNGGDEGGPLTLFRYVVRLFSELPTLANCYEDGRGVLLAHGRRRIIRELEDGIARARNLHISDTIAKIIGDTANALTNISQEADERAASLKYGVILPKAIEQVQKASTDTASRIPWFLPEASAVMGDMRRGNLIGFMSDSGGGKTSFALSQCRHAAMCGFKSAFFSIEITEEEAALQAAAQAARVKLDRLDAFNLNTNEQRHVEDEMMKAMDLPFEIVSFSDCSLSDIAVKLEAMVKSKGLDFIAIDHAKMIQLPGKGTELFAERVNALYRGLKAIAKRLNVAIMILIQRNGDWKERWKRGGSLRPMMGDAYGGDGVKQNLDVWFSLYRPEPLYKDLIPQERRDDKRADLQVKYEDSRGKAWLINHKRRRGEPQGNQEIRFEAEYTLFTSPPTDMPDAFEGMFQ</sequence>